<feature type="compositionally biased region" description="Basic residues" evidence="1">
    <location>
        <begin position="39"/>
        <end position="52"/>
    </location>
</feature>
<keyword evidence="3" id="KW-1185">Reference proteome</keyword>
<dbReference type="Proteomes" id="UP001501319">
    <property type="component" value="Unassembled WGS sequence"/>
</dbReference>
<comment type="caution">
    <text evidence="2">The sequence shown here is derived from an EMBL/GenBank/DDBJ whole genome shotgun (WGS) entry which is preliminary data.</text>
</comment>
<feature type="region of interest" description="Disordered" evidence="1">
    <location>
        <begin position="22"/>
        <end position="66"/>
    </location>
</feature>
<feature type="compositionally biased region" description="Pro residues" evidence="1">
    <location>
        <begin position="53"/>
        <end position="66"/>
    </location>
</feature>
<evidence type="ECO:0000313" key="2">
    <source>
        <dbReference type="EMBL" id="GAA1655854.1"/>
    </source>
</evidence>
<proteinExistence type="predicted"/>
<organism evidence="2 3">
    <name type="scientific">Kribbella alba</name>
    <dbReference type="NCBI Taxonomy" id="190197"/>
    <lineage>
        <taxon>Bacteria</taxon>
        <taxon>Bacillati</taxon>
        <taxon>Actinomycetota</taxon>
        <taxon>Actinomycetes</taxon>
        <taxon>Propionibacteriales</taxon>
        <taxon>Kribbellaceae</taxon>
        <taxon>Kribbella</taxon>
    </lineage>
</organism>
<evidence type="ECO:0000313" key="3">
    <source>
        <dbReference type="Proteomes" id="UP001501319"/>
    </source>
</evidence>
<protein>
    <submittedName>
        <fullName evidence="2">Uncharacterized protein</fullName>
    </submittedName>
</protein>
<reference evidence="3" key="1">
    <citation type="journal article" date="2019" name="Int. J. Syst. Evol. Microbiol.">
        <title>The Global Catalogue of Microorganisms (GCM) 10K type strain sequencing project: providing services to taxonomists for standard genome sequencing and annotation.</title>
        <authorList>
            <consortium name="The Broad Institute Genomics Platform"/>
            <consortium name="The Broad Institute Genome Sequencing Center for Infectious Disease"/>
            <person name="Wu L."/>
            <person name="Ma J."/>
        </authorList>
    </citation>
    <scope>NUCLEOTIDE SEQUENCE [LARGE SCALE GENOMIC DNA]</scope>
    <source>
        <strain evidence="3">JCM 14306</strain>
    </source>
</reference>
<dbReference type="EMBL" id="BAAANE010000010">
    <property type="protein sequence ID" value="GAA1655854.1"/>
    <property type="molecule type" value="Genomic_DNA"/>
</dbReference>
<accession>A0ABP4RK37</accession>
<name>A0ABP4RK37_9ACTN</name>
<evidence type="ECO:0000256" key="1">
    <source>
        <dbReference type="SAM" id="MobiDB-lite"/>
    </source>
</evidence>
<sequence>MAGAMKMYAARTSEPAFLLIPPRTLARRPPDPAPPLPRPRARIRLPARRLPARPRPAPAVSPAPPAPADWEGAFTVTAPASPALVDACNDSSCLLDGNVSNGLLLGDDAVS</sequence>
<gene>
    <name evidence="2" type="ORF">GCM10009744_55550</name>
</gene>